<evidence type="ECO:0008006" key="4">
    <source>
        <dbReference type="Google" id="ProtNLM"/>
    </source>
</evidence>
<evidence type="ECO:0000313" key="2">
    <source>
        <dbReference type="EMBL" id="KAF2787017.1"/>
    </source>
</evidence>
<dbReference type="AlphaFoldDB" id="A0A6A6WT91"/>
<feature type="region of interest" description="Disordered" evidence="1">
    <location>
        <begin position="250"/>
        <end position="290"/>
    </location>
</feature>
<sequence>MLEAQPVEPLAQQDTKDDVPFGIRAIESGIEVDGVWISRSNTPVGSSASSIRTEIRLPRSLNNSQLELPQAIHGSSRESSRPPSSFDLAVSAERIPTTNSRSSSPGWGRPPVAANSRYSNTNVTRNSTALHALEGLDPSSSTAQYELNNLSSNSGSRSSDESDYMNLNEGRPYEPAYINPRQTTLAPSPVPVDPRWDLDLLQSHRLSHVAETGQLTPRVRRLGNSGDWASTVENLRLPQEVSTVNGVDYFVPRQKTPSPPLRPIASSPEEAPVPSSSKLNQDGHASHQAKQAMPLLETYTPDAQKLNQPESYQPRGPHYDYEDIFAPQDVAPPQNERESQVLRKVNSGFEILRPGTLGQPPSPEDEKPADGGNNFGDKRQSKRLQKRRKSSSGSRTSHFIEQV</sequence>
<feature type="region of interest" description="Disordered" evidence="1">
    <location>
        <begin position="94"/>
        <end position="120"/>
    </location>
</feature>
<evidence type="ECO:0000256" key="1">
    <source>
        <dbReference type="SAM" id="MobiDB-lite"/>
    </source>
</evidence>
<dbReference type="OrthoDB" id="5426165at2759"/>
<reference evidence="2" key="1">
    <citation type="journal article" date="2020" name="Stud. Mycol.">
        <title>101 Dothideomycetes genomes: a test case for predicting lifestyles and emergence of pathogens.</title>
        <authorList>
            <person name="Haridas S."/>
            <person name="Albert R."/>
            <person name="Binder M."/>
            <person name="Bloem J."/>
            <person name="Labutti K."/>
            <person name="Salamov A."/>
            <person name="Andreopoulos B."/>
            <person name="Baker S."/>
            <person name="Barry K."/>
            <person name="Bills G."/>
            <person name="Bluhm B."/>
            <person name="Cannon C."/>
            <person name="Castanera R."/>
            <person name="Culley D."/>
            <person name="Daum C."/>
            <person name="Ezra D."/>
            <person name="Gonzalez J."/>
            <person name="Henrissat B."/>
            <person name="Kuo A."/>
            <person name="Liang C."/>
            <person name="Lipzen A."/>
            <person name="Lutzoni F."/>
            <person name="Magnuson J."/>
            <person name="Mondo S."/>
            <person name="Nolan M."/>
            <person name="Ohm R."/>
            <person name="Pangilinan J."/>
            <person name="Park H.-J."/>
            <person name="Ramirez L."/>
            <person name="Alfaro M."/>
            <person name="Sun H."/>
            <person name="Tritt A."/>
            <person name="Yoshinaga Y."/>
            <person name="Zwiers L.-H."/>
            <person name="Turgeon B."/>
            <person name="Goodwin S."/>
            <person name="Spatafora J."/>
            <person name="Crous P."/>
            <person name="Grigoriev I."/>
        </authorList>
    </citation>
    <scope>NUCLEOTIDE SEQUENCE</scope>
    <source>
        <strain evidence="2">CBS 109.77</strain>
    </source>
</reference>
<feature type="compositionally biased region" description="Low complexity" evidence="1">
    <location>
        <begin position="146"/>
        <end position="157"/>
    </location>
</feature>
<name>A0A6A6WT91_9PLEO</name>
<feature type="compositionally biased region" description="Low complexity" evidence="1">
    <location>
        <begin position="263"/>
        <end position="277"/>
    </location>
</feature>
<feature type="compositionally biased region" description="Low complexity" evidence="1">
    <location>
        <begin position="100"/>
        <end position="111"/>
    </location>
</feature>
<feature type="region of interest" description="Disordered" evidence="1">
    <location>
        <begin position="346"/>
        <end position="403"/>
    </location>
</feature>
<protein>
    <recommendedName>
        <fullName evidence="4">Pal1-domain-containing protein</fullName>
    </recommendedName>
</protein>
<organism evidence="2 3">
    <name type="scientific">Melanomma pulvis-pyrius CBS 109.77</name>
    <dbReference type="NCBI Taxonomy" id="1314802"/>
    <lineage>
        <taxon>Eukaryota</taxon>
        <taxon>Fungi</taxon>
        <taxon>Dikarya</taxon>
        <taxon>Ascomycota</taxon>
        <taxon>Pezizomycotina</taxon>
        <taxon>Dothideomycetes</taxon>
        <taxon>Pleosporomycetidae</taxon>
        <taxon>Pleosporales</taxon>
        <taxon>Melanommataceae</taxon>
        <taxon>Melanomma</taxon>
    </lineage>
</organism>
<feature type="region of interest" description="Disordered" evidence="1">
    <location>
        <begin position="140"/>
        <end position="168"/>
    </location>
</feature>
<proteinExistence type="predicted"/>
<evidence type="ECO:0000313" key="3">
    <source>
        <dbReference type="Proteomes" id="UP000799757"/>
    </source>
</evidence>
<feature type="compositionally biased region" description="Basic residues" evidence="1">
    <location>
        <begin position="380"/>
        <end position="390"/>
    </location>
</feature>
<dbReference type="PANTHER" id="PTHR40623:SF2">
    <property type="entry name" value="INTEGRAL MEMBRANE PROTEIN"/>
    <property type="match status" value="1"/>
</dbReference>
<dbReference type="PANTHER" id="PTHR40623">
    <property type="entry name" value="INTEGRAL MEMBRANE PROTEIN"/>
    <property type="match status" value="1"/>
</dbReference>
<dbReference type="Proteomes" id="UP000799757">
    <property type="component" value="Unassembled WGS sequence"/>
</dbReference>
<keyword evidence="3" id="KW-1185">Reference proteome</keyword>
<accession>A0A6A6WT91</accession>
<gene>
    <name evidence="2" type="ORF">K505DRAFT_134371</name>
</gene>
<dbReference type="EMBL" id="MU002373">
    <property type="protein sequence ID" value="KAF2787017.1"/>
    <property type="molecule type" value="Genomic_DNA"/>
</dbReference>